<dbReference type="PRINTS" id="PR00503">
    <property type="entry name" value="BROMODOMAIN"/>
</dbReference>
<sequence length="1184" mass="132303">MARGAQTSPVTVVLPKVSFEKIQDEVSTQPGGVHDLQARSYGYNDFSEFRRPDHYIRHIEPLESDLAKRVEYDMDEQDQEWLDAVNADRKKGGDLNKVSYEAFEIIMDRLEKEWFDLTKNIPKQDFAMPSEDSTCAICDDSEGENSNAIVFCDGCNLAVHQDCYGVPYIPEGQWLCRKCTVSPENPVQCILCPNEGGAFKQTVHGEWVHLLCAIWVPETRVANEVFMEPITGIEKVSKQRWKLKCSICDYRGGACIQCAKTSCFTAFHATCARKEKFLLPMKTTQGSEPVTLTCYCERHLPKEQQDIREAALANEERRSQTTSPNAKLSSKSARAYAKTYKPGPPLVPAITVNRILSYIGKVVIRKKTEFVTLMCRYWSLKREARRGAPLLKRLHLEPWTASAGGKGQSREEKLMKLEQLQRLRSDLVNVRTLAELTRQRENKKLRQTDILHEILSMALFPHEARLRLAFERIMANDRMDYFKNPVNRNEVPDYFDIVTNPMCWSIIDSKLDRHEYWDVKAFKDDIDLVVDNAILYNKPGTPFYKAASRIRNASKSILEELNNLSVVHPEPQAAAGDPADPAGGAGPSNNGDIAMDVDVVGDAQDAPDPKTVTFMIPLLGDLEPPLEILDLLDSSAAISTDLNLEIGDNPIISLFNFELAQVKPPPPPSPPAPSKTRRGKRERKAENERAKVKKEAFAAGEKAPERPLFTDNTHDFGLPRTRRAAAAVAAFEAEAQALFSPVDGEFSDTESPSAERDERSWSKKRLSITSIPQAASPQVVNDVDNRGSFHMFNAGWILPPDQRRGGRAPVDRQLLPPPKKRQRTDPGTSSRLSMVSTAASENQTLRSPPTTPSPADESIEVDIKHEGQEATVDMEPAVDADKSMEVVEQNLLEKNPEAPDQPVEEQLGPIQASSPTEAVKPLTTRSAKKAAQALIIEVLDTPATRRQKRRQGKDAAAEAQDGNAVAGPSRPTRIHTASRRGRESMAQQEENEEVESDLSELSEAGSDGKEAERQPLSRGKHKKRPQATGSTSSKSGTVSGRVRPDGRPVRSKTTQLESGTLVWAKAHSFPWWPSVVYAEDHHEVPLNVLQNFKKERLKSKTKMYIVQFFDKTNSWAAVPRDKILMLKEDDELDEEMLATSGPRQKWKTATLRSQCREAYRRALADMDTDSDRRQQDDAGEGSAG</sequence>
<feature type="compositionally biased region" description="Low complexity" evidence="10">
    <location>
        <begin position="573"/>
        <end position="582"/>
    </location>
</feature>
<keyword evidence="16" id="KW-1185">Reference proteome</keyword>
<evidence type="ECO:0000256" key="9">
    <source>
        <dbReference type="PROSITE-ProRule" id="PRU00146"/>
    </source>
</evidence>
<dbReference type="Gene3D" id="2.30.30.140">
    <property type="match status" value="1"/>
</dbReference>
<dbReference type="FunFam" id="3.30.40.10:FF:000007">
    <property type="entry name" value="Bromodomain containing 1, isoform CRA_b"/>
    <property type="match status" value="1"/>
</dbReference>
<keyword evidence="3" id="KW-0677">Repeat</keyword>
<dbReference type="SUPFAM" id="SSF63748">
    <property type="entry name" value="Tudor/PWWP/MBT"/>
    <property type="match status" value="1"/>
</dbReference>
<evidence type="ECO:0000259" key="14">
    <source>
        <dbReference type="PROSITE" id="PS51805"/>
    </source>
</evidence>
<dbReference type="Pfam" id="PF00855">
    <property type="entry name" value="PWWP"/>
    <property type="match status" value="1"/>
</dbReference>
<dbReference type="FunFam" id="3.30.40.10:FF:000008">
    <property type="entry name" value="Bromodomain containing 1, isoform CRA_a"/>
    <property type="match status" value="1"/>
</dbReference>
<dbReference type="PROSITE" id="PS50812">
    <property type="entry name" value="PWWP"/>
    <property type="match status" value="1"/>
</dbReference>
<dbReference type="STRING" id="1095629.A0A0C9X0R1"/>
<evidence type="ECO:0000256" key="8">
    <source>
        <dbReference type="PROSITE-ProRule" id="PRU00035"/>
    </source>
</evidence>
<dbReference type="PANTHER" id="PTHR13793">
    <property type="entry name" value="PHD FINGER PROTEINS"/>
    <property type="match status" value="1"/>
</dbReference>
<feature type="compositionally biased region" description="Pro residues" evidence="10">
    <location>
        <begin position="663"/>
        <end position="673"/>
    </location>
</feature>
<feature type="region of interest" description="Disordered" evidence="10">
    <location>
        <begin position="742"/>
        <end position="765"/>
    </location>
</feature>
<protein>
    <submittedName>
        <fullName evidence="15">Uncharacterized protein</fullName>
    </submittedName>
</protein>
<evidence type="ECO:0000259" key="13">
    <source>
        <dbReference type="PROSITE" id="PS50812"/>
    </source>
</evidence>
<dbReference type="AlphaFoldDB" id="A0A0C9X0R1"/>
<dbReference type="Proteomes" id="UP000054477">
    <property type="component" value="Unassembled WGS sequence"/>
</dbReference>
<proteinExistence type="predicted"/>
<feature type="compositionally biased region" description="Polar residues" evidence="10">
    <location>
        <begin position="825"/>
        <end position="848"/>
    </location>
</feature>
<feature type="compositionally biased region" description="Low complexity" evidence="10">
    <location>
        <begin position="1028"/>
        <end position="1040"/>
    </location>
</feature>
<keyword evidence="5" id="KW-0862">Zinc</keyword>
<dbReference type="InterPro" id="IPR034732">
    <property type="entry name" value="EPHD"/>
</dbReference>
<dbReference type="EMBL" id="KN838558">
    <property type="protein sequence ID" value="KIK05670.1"/>
    <property type="molecule type" value="Genomic_DNA"/>
</dbReference>
<evidence type="ECO:0000256" key="4">
    <source>
        <dbReference type="ARBA" id="ARBA00022771"/>
    </source>
</evidence>
<organism evidence="15 16">
    <name type="scientific">Laccaria amethystina LaAM-08-1</name>
    <dbReference type="NCBI Taxonomy" id="1095629"/>
    <lineage>
        <taxon>Eukaryota</taxon>
        <taxon>Fungi</taxon>
        <taxon>Dikarya</taxon>
        <taxon>Basidiomycota</taxon>
        <taxon>Agaricomycotina</taxon>
        <taxon>Agaricomycetes</taxon>
        <taxon>Agaricomycetidae</taxon>
        <taxon>Agaricales</taxon>
        <taxon>Agaricineae</taxon>
        <taxon>Hydnangiaceae</taxon>
        <taxon>Laccaria</taxon>
    </lineage>
</organism>
<evidence type="ECO:0000259" key="11">
    <source>
        <dbReference type="PROSITE" id="PS50014"/>
    </source>
</evidence>
<dbReference type="InterPro" id="IPR013083">
    <property type="entry name" value="Znf_RING/FYVE/PHD"/>
</dbReference>
<dbReference type="InterPro" id="IPR001487">
    <property type="entry name" value="Bromodomain"/>
</dbReference>
<feature type="compositionally biased region" description="Acidic residues" evidence="10">
    <location>
        <begin position="989"/>
        <end position="1000"/>
    </location>
</feature>
<dbReference type="HOGENOM" id="CLU_003589_0_0_1"/>
<keyword evidence="6 8" id="KW-0103">Bromodomain</keyword>
<dbReference type="InterPro" id="IPR011011">
    <property type="entry name" value="Znf_FYVE_PHD"/>
</dbReference>
<dbReference type="InterPro" id="IPR019542">
    <property type="entry name" value="Enhancer_polycomb-like_N"/>
</dbReference>
<dbReference type="InterPro" id="IPR019787">
    <property type="entry name" value="Znf_PHD-finger"/>
</dbReference>
<dbReference type="Gene3D" id="1.20.920.10">
    <property type="entry name" value="Bromodomain-like"/>
    <property type="match status" value="1"/>
</dbReference>
<dbReference type="SMART" id="SM00249">
    <property type="entry name" value="PHD"/>
    <property type="match status" value="2"/>
</dbReference>
<dbReference type="OrthoDB" id="20839at2759"/>
<evidence type="ECO:0000256" key="6">
    <source>
        <dbReference type="ARBA" id="ARBA00023117"/>
    </source>
</evidence>
<dbReference type="PROSITE" id="PS50016">
    <property type="entry name" value="ZF_PHD_2"/>
    <property type="match status" value="1"/>
</dbReference>
<dbReference type="GO" id="GO:0006325">
    <property type="term" value="P:chromatin organization"/>
    <property type="evidence" value="ECO:0007669"/>
    <property type="project" value="UniProtKB-ARBA"/>
</dbReference>
<dbReference type="PROSITE" id="PS01359">
    <property type="entry name" value="ZF_PHD_1"/>
    <property type="match status" value="1"/>
</dbReference>
<name>A0A0C9X0R1_9AGAR</name>
<dbReference type="InterPro" id="IPR019786">
    <property type="entry name" value="Zinc_finger_PHD-type_CS"/>
</dbReference>
<keyword evidence="2" id="KW-0479">Metal-binding</keyword>
<reference evidence="16" key="2">
    <citation type="submission" date="2015-01" db="EMBL/GenBank/DDBJ databases">
        <title>Evolutionary Origins and Diversification of the Mycorrhizal Mutualists.</title>
        <authorList>
            <consortium name="DOE Joint Genome Institute"/>
            <consortium name="Mycorrhizal Genomics Consortium"/>
            <person name="Kohler A."/>
            <person name="Kuo A."/>
            <person name="Nagy L.G."/>
            <person name="Floudas D."/>
            <person name="Copeland A."/>
            <person name="Barry K.W."/>
            <person name="Cichocki N."/>
            <person name="Veneault-Fourrey C."/>
            <person name="LaButti K."/>
            <person name="Lindquist E.A."/>
            <person name="Lipzen A."/>
            <person name="Lundell T."/>
            <person name="Morin E."/>
            <person name="Murat C."/>
            <person name="Riley R."/>
            <person name="Ohm R."/>
            <person name="Sun H."/>
            <person name="Tunlid A."/>
            <person name="Henrissat B."/>
            <person name="Grigoriev I.V."/>
            <person name="Hibbett D.S."/>
            <person name="Martin F."/>
        </authorList>
    </citation>
    <scope>NUCLEOTIDE SEQUENCE [LARGE SCALE GENOMIC DNA]</scope>
    <source>
        <strain evidence="16">LaAM-08-1</strain>
    </source>
</reference>
<feature type="compositionally biased region" description="Basic and acidic residues" evidence="10">
    <location>
        <begin position="1162"/>
        <end position="1176"/>
    </location>
</feature>
<dbReference type="Pfam" id="PF13832">
    <property type="entry name" value="zf-HC5HC2H_2"/>
    <property type="match status" value="1"/>
</dbReference>
<dbReference type="PROSITE" id="PS51805">
    <property type="entry name" value="EPHD"/>
    <property type="match status" value="1"/>
</dbReference>
<feature type="domain" description="Bromo" evidence="11">
    <location>
        <begin position="474"/>
        <end position="544"/>
    </location>
</feature>
<dbReference type="SUPFAM" id="SSF47370">
    <property type="entry name" value="Bromodomain"/>
    <property type="match status" value="1"/>
</dbReference>
<accession>A0A0C9X0R1</accession>
<dbReference type="InterPro" id="IPR050701">
    <property type="entry name" value="Histone_Mod_Regulator"/>
</dbReference>
<feature type="region of interest" description="Disordered" evidence="10">
    <location>
        <begin position="793"/>
        <end position="857"/>
    </location>
</feature>
<feature type="compositionally biased region" description="Basic and acidic residues" evidence="10">
    <location>
        <begin position="1006"/>
        <end position="1015"/>
    </location>
</feature>
<feature type="region of interest" description="Disordered" evidence="10">
    <location>
        <begin position="892"/>
        <end position="1055"/>
    </location>
</feature>
<dbReference type="InterPro" id="IPR001965">
    <property type="entry name" value="Znf_PHD"/>
</dbReference>
<dbReference type="CDD" id="cd05839">
    <property type="entry name" value="PWWP_BRPF"/>
    <property type="match status" value="1"/>
</dbReference>
<feature type="domain" description="PWWP" evidence="13">
    <location>
        <begin position="1058"/>
        <end position="1129"/>
    </location>
</feature>
<feature type="region of interest" description="Disordered" evidence="10">
    <location>
        <begin position="661"/>
        <end position="715"/>
    </location>
</feature>
<feature type="compositionally biased region" description="Basic and acidic residues" evidence="10">
    <location>
        <begin position="683"/>
        <end position="696"/>
    </location>
</feature>
<dbReference type="CDD" id="cd04369">
    <property type="entry name" value="Bromodomain"/>
    <property type="match status" value="1"/>
</dbReference>
<dbReference type="InterPro" id="IPR036427">
    <property type="entry name" value="Bromodomain-like_sf"/>
</dbReference>
<dbReference type="SUPFAM" id="SSF57903">
    <property type="entry name" value="FYVE/PHD zinc finger"/>
    <property type="match status" value="1"/>
</dbReference>
<dbReference type="Pfam" id="PF10513">
    <property type="entry name" value="EPL1"/>
    <property type="match status" value="1"/>
</dbReference>
<dbReference type="SMART" id="SM00293">
    <property type="entry name" value="PWWP"/>
    <property type="match status" value="1"/>
</dbReference>
<keyword evidence="7" id="KW-0539">Nucleus</keyword>
<dbReference type="GO" id="GO:0008270">
    <property type="term" value="F:zinc ion binding"/>
    <property type="evidence" value="ECO:0007669"/>
    <property type="project" value="UniProtKB-KW"/>
</dbReference>
<dbReference type="InterPro" id="IPR000313">
    <property type="entry name" value="PWWP_dom"/>
</dbReference>
<keyword evidence="4 9" id="KW-0863">Zinc-finger</keyword>
<evidence type="ECO:0000313" key="16">
    <source>
        <dbReference type="Proteomes" id="UP000054477"/>
    </source>
</evidence>
<feature type="domain" description="PHD-type" evidence="12">
    <location>
        <begin position="132"/>
        <end position="182"/>
    </location>
</feature>
<dbReference type="Pfam" id="PF13831">
    <property type="entry name" value="PHD_2"/>
    <property type="match status" value="1"/>
</dbReference>
<feature type="region of interest" description="Disordered" evidence="10">
    <location>
        <begin position="1162"/>
        <end position="1184"/>
    </location>
</feature>
<feature type="region of interest" description="Disordered" evidence="10">
    <location>
        <begin position="570"/>
        <end position="595"/>
    </location>
</feature>
<evidence type="ECO:0000256" key="5">
    <source>
        <dbReference type="ARBA" id="ARBA00022833"/>
    </source>
</evidence>
<evidence type="ECO:0000256" key="1">
    <source>
        <dbReference type="ARBA" id="ARBA00004123"/>
    </source>
</evidence>
<evidence type="ECO:0000259" key="12">
    <source>
        <dbReference type="PROSITE" id="PS50016"/>
    </source>
</evidence>
<evidence type="ECO:0000256" key="7">
    <source>
        <dbReference type="ARBA" id="ARBA00023242"/>
    </source>
</evidence>
<dbReference type="SMART" id="SM00297">
    <property type="entry name" value="BROMO"/>
    <property type="match status" value="1"/>
</dbReference>
<dbReference type="Pfam" id="PF00439">
    <property type="entry name" value="Bromodomain"/>
    <property type="match status" value="1"/>
</dbReference>
<dbReference type="PROSITE" id="PS50014">
    <property type="entry name" value="BROMODOMAIN_2"/>
    <property type="match status" value="1"/>
</dbReference>
<dbReference type="PANTHER" id="PTHR13793:SF107">
    <property type="entry name" value="BROMODOMAIN-CONTAINING PROTEIN HOMOLOG"/>
    <property type="match status" value="1"/>
</dbReference>
<dbReference type="Gene3D" id="3.30.40.10">
    <property type="entry name" value="Zinc/RING finger domain, C3HC4 (zinc finger)"/>
    <property type="match status" value="2"/>
</dbReference>
<evidence type="ECO:0000256" key="3">
    <source>
        <dbReference type="ARBA" id="ARBA00022737"/>
    </source>
</evidence>
<evidence type="ECO:0000256" key="2">
    <source>
        <dbReference type="ARBA" id="ARBA00022723"/>
    </source>
</evidence>
<gene>
    <name evidence="15" type="ORF">K443DRAFT_674953</name>
</gene>
<reference evidence="15 16" key="1">
    <citation type="submission" date="2014-04" db="EMBL/GenBank/DDBJ databases">
        <authorList>
            <consortium name="DOE Joint Genome Institute"/>
            <person name="Kuo A."/>
            <person name="Kohler A."/>
            <person name="Nagy L.G."/>
            <person name="Floudas D."/>
            <person name="Copeland A."/>
            <person name="Barry K.W."/>
            <person name="Cichocki N."/>
            <person name="Veneault-Fourrey C."/>
            <person name="LaButti K."/>
            <person name="Lindquist E.A."/>
            <person name="Lipzen A."/>
            <person name="Lundell T."/>
            <person name="Morin E."/>
            <person name="Murat C."/>
            <person name="Sun H."/>
            <person name="Tunlid A."/>
            <person name="Henrissat B."/>
            <person name="Grigoriev I.V."/>
            <person name="Hibbett D.S."/>
            <person name="Martin F."/>
            <person name="Nordberg H.P."/>
            <person name="Cantor M.N."/>
            <person name="Hua S.X."/>
        </authorList>
    </citation>
    <scope>NUCLEOTIDE SEQUENCE [LARGE SCALE GENOMIC DNA]</scope>
    <source>
        <strain evidence="15 16">LaAM-08-1</strain>
    </source>
</reference>
<evidence type="ECO:0000313" key="15">
    <source>
        <dbReference type="EMBL" id="KIK05670.1"/>
    </source>
</evidence>
<dbReference type="GO" id="GO:0005634">
    <property type="term" value="C:nucleus"/>
    <property type="evidence" value="ECO:0007669"/>
    <property type="project" value="UniProtKB-SubCell"/>
</dbReference>
<dbReference type="GO" id="GO:0006357">
    <property type="term" value="P:regulation of transcription by RNA polymerase II"/>
    <property type="evidence" value="ECO:0007669"/>
    <property type="project" value="TreeGrafter"/>
</dbReference>
<comment type="subcellular location">
    <subcellularLocation>
        <location evidence="1">Nucleus</location>
    </subcellularLocation>
</comment>
<feature type="domain" description="PHD-type" evidence="14">
    <location>
        <begin position="186"/>
        <end position="300"/>
    </location>
</feature>
<evidence type="ECO:0000256" key="10">
    <source>
        <dbReference type="SAM" id="MobiDB-lite"/>
    </source>
</evidence>
<dbReference type="CDD" id="cd15492">
    <property type="entry name" value="PHD_BRPF_JADE_like"/>
    <property type="match status" value="1"/>
</dbReference>